<reference evidence="3 4" key="1">
    <citation type="submission" date="2015-01" db="EMBL/GenBank/DDBJ databases">
        <title>The Genome Sequence of Rhinocladiella mackenzie CBS 650.93.</title>
        <authorList>
            <consortium name="The Broad Institute Genomics Platform"/>
            <person name="Cuomo C."/>
            <person name="de Hoog S."/>
            <person name="Gorbushina A."/>
            <person name="Stielow B."/>
            <person name="Teixiera M."/>
            <person name="Abouelleil A."/>
            <person name="Chapman S.B."/>
            <person name="Priest M."/>
            <person name="Young S.K."/>
            <person name="Wortman J."/>
            <person name="Nusbaum C."/>
            <person name="Birren B."/>
        </authorList>
    </citation>
    <scope>NUCLEOTIDE SEQUENCE [LARGE SCALE GENOMIC DNA]</scope>
    <source>
        <strain evidence="3 4">CBS 650.93</strain>
    </source>
</reference>
<dbReference type="VEuPathDB" id="FungiDB:Z518_10975"/>
<dbReference type="STRING" id="1442369.A0A0D2GP03"/>
<feature type="compositionally biased region" description="Polar residues" evidence="1">
    <location>
        <begin position="63"/>
        <end position="72"/>
    </location>
</feature>
<feature type="compositionally biased region" description="Low complexity" evidence="1">
    <location>
        <begin position="557"/>
        <end position="589"/>
    </location>
</feature>
<feature type="compositionally biased region" description="Low complexity" evidence="1">
    <location>
        <begin position="48"/>
        <end position="62"/>
    </location>
</feature>
<evidence type="ECO:0000313" key="4">
    <source>
        <dbReference type="Proteomes" id="UP000053617"/>
    </source>
</evidence>
<feature type="compositionally biased region" description="Low complexity" evidence="1">
    <location>
        <begin position="238"/>
        <end position="248"/>
    </location>
</feature>
<feature type="signal peptide" evidence="2">
    <location>
        <begin position="1"/>
        <end position="17"/>
    </location>
</feature>
<gene>
    <name evidence="3" type="ORF">Z518_10975</name>
</gene>
<proteinExistence type="predicted"/>
<feature type="compositionally biased region" description="Low complexity" evidence="1">
    <location>
        <begin position="81"/>
        <end position="98"/>
    </location>
</feature>
<keyword evidence="4" id="KW-1185">Reference proteome</keyword>
<keyword evidence="2" id="KW-0732">Signal</keyword>
<organism evidence="3 4">
    <name type="scientific">Rhinocladiella mackenziei CBS 650.93</name>
    <dbReference type="NCBI Taxonomy" id="1442369"/>
    <lineage>
        <taxon>Eukaryota</taxon>
        <taxon>Fungi</taxon>
        <taxon>Dikarya</taxon>
        <taxon>Ascomycota</taxon>
        <taxon>Pezizomycotina</taxon>
        <taxon>Eurotiomycetes</taxon>
        <taxon>Chaetothyriomycetidae</taxon>
        <taxon>Chaetothyriales</taxon>
        <taxon>Herpotrichiellaceae</taxon>
        <taxon>Rhinocladiella</taxon>
    </lineage>
</organism>
<sequence length="611" mass="61185">MHILWSLVTLPAALAPAQNLDLDKKTPLGFMRRGLPFTNVTAPESNLTPTTVTSFTPTGTYTDQSTPSSFGPPTSLPHDFTNSTSSTTTYTNTPTESSTCTGSVTYYGSVPPTVYVTVTEGFNVTVTASNASMTETPTLVTPLPACQATIMPLAGTIDPEYSLSASADSFGPAKTGQPEAGTFNGGNNPQVVTGGAPTPAVSEGPSPDAFSTAPSSAVYSSVDYTSTVIVTKKTPVTVVAPPTTSPDVNFQSPPPTPTRGESNPPSNGGGGGSNNNDNNNPPSDGSNNGGASPGPGAPNNPSPIATNANFPSVSNNLGPGLGTLVAVPPTTTGLGNIIASIINSPFATASPTPPPSITTTINNVPVVILPSNVVIGSQTVAIPTSAPTVVEANGVSFTVRPSEIVAPAGTITIPPIQQDEAVTSPVPSSTITTAVGQLTFTVGPTVAIISGTTYRIGQGAPATTITVDGTQVSIGSNGVGLPSTTLGPGGVAGSPFIIYTVEGLTFSVDSSEAVVSGTTYRIGSNAPQIITTIGGESVSFGPGGVGLESTTIIPTAASSKTTKSSSKSTSALASATQSASPSSDGSSKAPRPFSELSGWYLMAMPLVWFVL</sequence>
<dbReference type="GeneID" id="25299046"/>
<feature type="compositionally biased region" description="Low complexity" evidence="1">
    <location>
        <begin position="274"/>
        <end position="286"/>
    </location>
</feature>
<dbReference type="OrthoDB" id="5420777at2759"/>
<protein>
    <submittedName>
        <fullName evidence="3">Uncharacterized protein</fullName>
    </submittedName>
</protein>
<dbReference type="EMBL" id="KN847484">
    <property type="protein sequence ID" value="KIX00048.1"/>
    <property type="molecule type" value="Genomic_DNA"/>
</dbReference>
<name>A0A0D2GP03_9EURO</name>
<dbReference type="HOGENOM" id="CLU_019097_0_0_1"/>
<feature type="region of interest" description="Disordered" evidence="1">
    <location>
        <begin position="168"/>
        <end position="216"/>
    </location>
</feature>
<dbReference type="AlphaFoldDB" id="A0A0D2GP03"/>
<feature type="chain" id="PRO_5002242756" evidence="2">
    <location>
        <begin position="18"/>
        <end position="611"/>
    </location>
</feature>
<evidence type="ECO:0000256" key="2">
    <source>
        <dbReference type="SAM" id="SignalP"/>
    </source>
</evidence>
<evidence type="ECO:0000313" key="3">
    <source>
        <dbReference type="EMBL" id="KIX00048.1"/>
    </source>
</evidence>
<accession>A0A0D2GP03</accession>
<feature type="region of interest" description="Disordered" evidence="1">
    <location>
        <begin position="238"/>
        <end position="311"/>
    </location>
</feature>
<dbReference type="RefSeq" id="XP_013266938.1">
    <property type="nucleotide sequence ID" value="XM_013411484.1"/>
</dbReference>
<feature type="region of interest" description="Disordered" evidence="1">
    <location>
        <begin position="41"/>
        <end position="98"/>
    </location>
</feature>
<feature type="region of interest" description="Disordered" evidence="1">
    <location>
        <begin position="557"/>
        <end position="590"/>
    </location>
</feature>
<dbReference type="Proteomes" id="UP000053617">
    <property type="component" value="Unassembled WGS sequence"/>
</dbReference>
<evidence type="ECO:0000256" key="1">
    <source>
        <dbReference type="SAM" id="MobiDB-lite"/>
    </source>
</evidence>